<organism evidence="1 2">
    <name type="scientific">Cavenderia fasciculata</name>
    <name type="common">Slime mold</name>
    <name type="synonym">Dictyostelium fasciculatum</name>
    <dbReference type="NCBI Taxonomy" id="261658"/>
    <lineage>
        <taxon>Eukaryota</taxon>
        <taxon>Amoebozoa</taxon>
        <taxon>Evosea</taxon>
        <taxon>Eumycetozoa</taxon>
        <taxon>Dictyostelia</taxon>
        <taxon>Acytosteliales</taxon>
        <taxon>Cavenderiaceae</taxon>
        <taxon>Cavenderia</taxon>
    </lineage>
</organism>
<dbReference type="EMBL" id="GL883021">
    <property type="protein sequence ID" value="EGG16616.1"/>
    <property type="molecule type" value="Genomic_DNA"/>
</dbReference>
<dbReference type="OrthoDB" id="31075at2759"/>
<accession>F4Q630</accession>
<name>F4Q630_CACFS</name>
<dbReference type="Proteomes" id="UP000007797">
    <property type="component" value="Unassembled WGS sequence"/>
</dbReference>
<dbReference type="AlphaFoldDB" id="F4Q630"/>
<dbReference type="RefSeq" id="XP_004355090.1">
    <property type="nucleotide sequence ID" value="XM_004355038.1"/>
</dbReference>
<evidence type="ECO:0000313" key="1">
    <source>
        <dbReference type="EMBL" id="EGG16616.1"/>
    </source>
</evidence>
<reference evidence="2" key="1">
    <citation type="journal article" date="2011" name="Genome Res.">
        <title>Phylogeny-wide analysis of social amoeba genomes highlights ancient origins for complex intercellular communication.</title>
        <authorList>
            <person name="Heidel A.J."/>
            <person name="Lawal H.M."/>
            <person name="Felder M."/>
            <person name="Schilde C."/>
            <person name="Helps N.R."/>
            <person name="Tunggal B."/>
            <person name="Rivero F."/>
            <person name="John U."/>
            <person name="Schleicher M."/>
            <person name="Eichinger L."/>
            <person name="Platzer M."/>
            <person name="Noegel A.A."/>
            <person name="Schaap P."/>
            <person name="Gloeckner G."/>
        </authorList>
    </citation>
    <scope>NUCLEOTIDE SEQUENCE [LARGE SCALE GENOMIC DNA]</scope>
    <source>
        <strain evidence="2">SH3</strain>
    </source>
</reference>
<dbReference type="OMA" id="YWFISRT"/>
<dbReference type="KEGG" id="dfa:DFA_07594"/>
<evidence type="ECO:0000313" key="2">
    <source>
        <dbReference type="Proteomes" id="UP000007797"/>
    </source>
</evidence>
<gene>
    <name evidence="1" type="ORF">DFA_07594</name>
</gene>
<keyword evidence="2" id="KW-1185">Reference proteome</keyword>
<protein>
    <submittedName>
        <fullName evidence="1">Uncharacterized protein</fullName>
    </submittedName>
</protein>
<proteinExistence type="predicted"/>
<dbReference type="GeneID" id="14869909"/>
<sequence>MGNVNISNDLMESAVEAILSYKDHNRPDGSGIYTFWPQIYNQTKGIYTIFPVNLLNLMNTFGSFENAVDKVAQLFKWHGILEDMKLIAQMMDTFKVAFEIPPDSDDSGVNLALGYQLSTIKHMYPQTYQTWQLANPNTSNVFSTYLEYAYRPFTNESSDSNSIDPRSYFMMHEFLESLSSDLQDSFLLPTTWMMSISEQKQTFPYLQMPFNVNNIDLSVSINSLFGIASATRQYILENNGQLPDFFTQDIENLCQSIASTVSWAITSGRVYNRTDITLLYYPSTYDFSWFISRLVALLQEFQQPPSSLEYALDTLLESLQGPVTDHLLQAAMSETVGQKTYYFWDDFLGDADTDLIGQKVLNGDDRLFSTSLAVMTLIDTWTTRSGNSNTWLANTPTLIKTMVDGAIDFINDRALKDKEQTYNAFFSGSMKGSSTYTLAYPSNRCFYINGTECDPHLNNQEQYAIVSPFSGVVDAYTYQDMIGQLWANTSTPTTWTGFNPEAFPYWSSTPLTHAFCLLSLSKYLNFE</sequence>